<protein>
    <submittedName>
        <fullName evidence="8">Non-heme iron oxygenase ferredoxin subunit</fullName>
    </submittedName>
</protein>
<dbReference type="Pfam" id="PF00355">
    <property type="entry name" value="Rieske"/>
    <property type="match status" value="1"/>
</dbReference>
<evidence type="ECO:0000256" key="2">
    <source>
        <dbReference type="ARBA" id="ARBA00022723"/>
    </source>
</evidence>
<name>A0ABV7EUJ5_9BURK</name>
<dbReference type="CDD" id="cd03528">
    <property type="entry name" value="Rieske_RO_ferredoxin"/>
    <property type="match status" value="1"/>
</dbReference>
<evidence type="ECO:0000256" key="6">
    <source>
        <dbReference type="ARBA" id="ARBA00038001"/>
    </source>
</evidence>
<dbReference type="SUPFAM" id="SSF50022">
    <property type="entry name" value="ISP domain"/>
    <property type="match status" value="1"/>
</dbReference>
<organism evidence="8 9">
    <name type="scientific">Undibacterium arcticum</name>
    <dbReference type="NCBI Taxonomy" id="1762892"/>
    <lineage>
        <taxon>Bacteria</taxon>
        <taxon>Pseudomonadati</taxon>
        <taxon>Pseudomonadota</taxon>
        <taxon>Betaproteobacteria</taxon>
        <taxon>Burkholderiales</taxon>
        <taxon>Oxalobacteraceae</taxon>
        <taxon>Undibacterium</taxon>
    </lineage>
</organism>
<keyword evidence="9" id="KW-1185">Reference proteome</keyword>
<dbReference type="Gene3D" id="2.102.10.10">
    <property type="entry name" value="Rieske [2Fe-2S] iron-sulphur domain"/>
    <property type="match status" value="1"/>
</dbReference>
<keyword evidence="1" id="KW-0001">2Fe-2S</keyword>
<dbReference type="PANTHER" id="PTHR21496:SF0">
    <property type="entry name" value="RIESKE DOMAIN-CONTAINING PROTEIN"/>
    <property type="match status" value="1"/>
</dbReference>
<gene>
    <name evidence="8" type="ORF">ACFOFO_00230</name>
</gene>
<dbReference type="InterPro" id="IPR036922">
    <property type="entry name" value="Rieske_2Fe-2S_sf"/>
</dbReference>
<reference evidence="9" key="1">
    <citation type="journal article" date="2019" name="Int. J. Syst. Evol. Microbiol.">
        <title>The Global Catalogue of Microorganisms (GCM) 10K type strain sequencing project: providing services to taxonomists for standard genome sequencing and annotation.</title>
        <authorList>
            <consortium name="The Broad Institute Genomics Platform"/>
            <consortium name="The Broad Institute Genome Sequencing Center for Infectious Disease"/>
            <person name="Wu L."/>
            <person name="Ma J."/>
        </authorList>
    </citation>
    <scope>NUCLEOTIDE SEQUENCE [LARGE SCALE GENOMIC DNA]</scope>
    <source>
        <strain evidence="9">KCTC 42986</strain>
    </source>
</reference>
<dbReference type="RefSeq" id="WP_390330479.1">
    <property type="nucleotide sequence ID" value="NZ_JBHRTP010000002.1"/>
</dbReference>
<evidence type="ECO:0000256" key="1">
    <source>
        <dbReference type="ARBA" id="ARBA00022714"/>
    </source>
</evidence>
<comment type="similarity">
    <text evidence="6">Belongs to the bacterial ring-hydroxylating dioxygenase ferredoxin component family.</text>
</comment>
<dbReference type="InterPro" id="IPR017941">
    <property type="entry name" value="Rieske_2Fe-2S"/>
</dbReference>
<evidence type="ECO:0000313" key="8">
    <source>
        <dbReference type="EMBL" id="MFC3106403.1"/>
    </source>
</evidence>
<comment type="caution">
    <text evidence="8">The sequence shown here is derived from an EMBL/GenBank/DDBJ whole genome shotgun (WGS) entry which is preliminary data.</text>
</comment>
<keyword evidence="3" id="KW-0408">Iron</keyword>
<keyword evidence="2" id="KW-0479">Metal-binding</keyword>
<evidence type="ECO:0000313" key="9">
    <source>
        <dbReference type="Proteomes" id="UP001595530"/>
    </source>
</evidence>
<evidence type="ECO:0000256" key="4">
    <source>
        <dbReference type="ARBA" id="ARBA00023014"/>
    </source>
</evidence>
<dbReference type="EMBL" id="JBHRTP010000002">
    <property type="protein sequence ID" value="MFC3106403.1"/>
    <property type="molecule type" value="Genomic_DNA"/>
</dbReference>
<evidence type="ECO:0000256" key="3">
    <source>
        <dbReference type="ARBA" id="ARBA00023004"/>
    </source>
</evidence>
<evidence type="ECO:0000256" key="5">
    <source>
        <dbReference type="ARBA" id="ARBA00034078"/>
    </source>
</evidence>
<proteinExistence type="inferred from homology"/>
<dbReference type="Proteomes" id="UP001595530">
    <property type="component" value="Unassembled WGS sequence"/>
</dbReference>
<sequence>MSIENLDSEWQRAAGIADLAEGEVIAASAGGQRIALYKVEGEVYATHDICTHEHAHLSEGYLDGCEIECPLHQGRFDIRTGKAMCRPVTQALPVYPVKIVGKDVFVMLGQAQ</sequence>
<dbReference type="PANTHER" id="PTHR21496">
    <property type="entry name" value="FERREDOXIN-RELATED"/>
    <property type="match status" value="1"/>
</dbReference>
<keyword evidence="4" id="KW-0411">Iron-sulfur</keyword>
<evidence type="ECO:0000259" key="7">
    <source>
        <dbReference type="PROSITE" id="PS51296"/>
    </source>
</evidence>
<accession>A0ABV7EUJ5</accession>
<comment type="cofactor">
    <cofactor evidence="5">
        <name>[2Fe-2S] cluster</name>
        <dbReference type="ChEBI" id="CHEBI:190135"/>
    </cofactor>
</comment>
<feature type="domain" description="Rieske" evidence="7">
    <location>
        <begin position="11"/>
        <end position="106"/>
    </location>
</feature>
<dbReference type="PROSITE" id="PS51296">
    <property type="entry name" value="RIESKE"/>
    <property type="match status" value="1"/>
</dbReference>